<dbReference type="InterPro" id="IPR050061">
    <property type="entry name" value="MurCDEF_pg_biosynth"/>
</dbReference>
<proteinExistence type="inferred from homology"/>
<dbReference type="Pfam" id="PF01225">
    <property type="entry name" value="Mur_ligase"/>
    <property type="match status" value="1"/>
</dbReference>
<evidence type="ECO:0000256" key="6">
    <source>
        <dbReference type="ARBA" id="ARBA00022618"/>
    </source>
</evidence>
<dbReference type="Gene3D" id="3.40.50.720">
    <property type="entry name" value="NAD(P)-binding Rossmann-like Domain"/>
    <property type="match status" value="1"/>
</dbReference>
<evidence type="ECO:0000256" key="10">
    <source>
        <dbReference type="ARBA" id="ARBA00022984"/>
    </source>
</evidence>
<name>A0A1E8EZP2_9CLOT</name>
<evidence type="ECO:0000256" key="3">
    <source>
        <dbReference type="ARBA" id="ARBA00012211"/>
    </source>
</evidence>
<organism evidence="18 19">
    <name type="scientific">Clostridium acetireducens DSM 10703</name>
    <dbReference type="NCBI Taxonomy" id="1121290"/>
    <lineage>
        <taxon>Bacteria</taxon>
        <taxon>Bacillati</taxon>
        <taxon>Bacillota</taxon>
        <taxon>Clostridia</taxon>
        <taxon>Eubacteriales</taxon>
        <taxon>Clostridiaceae</taxon>
        <taxon>Clostridium</taxon>
    </lineage>
</organism>
<accession>A0A1E8EZP2</accession>
<keyword evidence="6 14" id="KW-0132">Cell division</keyword>
<keyword evidence="7 14" id="KW-0547">Nucleotide-binding</keyword>
<dbReference type="SUPFAM" id="SSF53244">
    <property type="entry name" value="MurD-like peptide ligases, peptide-binding domain"/>
    <property type="match status" value="1"/>
</dbReference>
<dbReference type="Pfam" id="PF08245">
    <property type="entry name" value="Mur_ligase_M"/>
    <property type="match status" value="1"/>
</dbReference>
<evidence type="ECO:0000256" key="8">
    <source>
        <dbReference type="ARBA" id="ARBA00022840"/>
    </source>
</evidence>
<evidence type="ECO:0000256" key="2">
    <source>
        <dbReference type="ARBA" id="ARBA00004752"/>
    </source>
</evidence>
<comment type="caution">
    <text evidence="18">The sequence shown here is derived from an EMBL/GenBank/DDBJ whole genome shotgun (WGS) entry which is preliminary data.</text>
</comment>
<dbReference type="InterPro" id="IPR036565">
    <property type="entry name" value="Mur-like_cat_sf"/>
</dbReference>
<dbReference type="GO" id="GO:0008360">
    <property type="term" value="P:regulation of cell shape"/>
    <property type="evidence" value="ECO:0007669"/>
    <property type="project" value="UniProtKB-KW"/>
</dbReference>
<comment type="function">
    <text evidence="14">Cell wall formation.</text>
</comment>
<dbReference type="PATRIC" id="fig|1121290.3.peg.931"/>
<dbReference type="SUPFAM" id="SSF53623">
    <property type="entry name" value="MurD-like peptide ligases, catalytic domain"/>
    <property type="match status" value="1"/>
</dbReference>
<evidence type="ECO:0000256" key="7">
    <source>
        <dbReference type="ARBA" id="ARBA00022741"/>
    </source>
</evidence>
<evidence type="ECO:0000256" key="14">
    <source>
        <dbReference type="HAMAP-Rule" id="MF_00046"/>
    </source>
</evidence>
<keyword evidence="19" id="KW-1185">Reference proteome</keyword>
<dbReference type="UniPathway" id="UPA00219"/>
<dbReference type="EMBL" id="LZFO01000010">
    <property type="protein sequence ID" value="OFI06585.1"/>
    <property type="molecule type" value="Genomic_DNA"/>
</dbReference>
<dbReference type="InterPro" id="IPR005758">
    <property type="entry name" value="UDP-N-AcMur_Ala_ligase_MurC"/>
</dbReference>
<dbReference type="Pfam" id="PF02875">
    <property type="entry name" value="Mur_ligase_C"/>
    <property type="match status" value="1"/>
</dbReference>
<dbReference type="GO" id="GO:0071555">
    <property type="term" value="P:cell wall organization"/>
    <property type="evidence" value="ECO:0007669"/>
    <property type="project" value="UniProtKB-KW"/>
</dbReference>
<evidence type="ECO:0000256" key="5">
    <source>
        <dbReference type="ARBA" id="ARBA00022598"/>
    </source>
</evidence>
<evidence type="ECO:0000256" key="1">
    <source>
        <dbReference type="ARBA" id="ARBA00004496"/>
    </source>
</evidence>
<dbReference type="HAMAP" id="MF_00046">
    <property type="entry name" value="MurC"/>
    <property type="match status" value="1"/>
</dbReference>
<comment type="subcellular location">
    <subcellularLocation>
        <location evidence="1 14">Cytoplasm</location>
    </subcellularLocation>
</comment>
<dbReference type="GO" id="GO:0051301">
    <property type="term" value="P:cell division"/>
    <property type="evidence" value="ECO:0007669"/>
    <property type="project" value="UniProtKB-KW"/>
</dbReference>
<keyword evidence="9 14" id="KW-0133">Cell shape</keyword>
<evidence type="ECO:0000259" key="17">
    <source>
        <dbReference type="Pfam" id="PF08245"/>
    </source>
</evidence>
<comment type="similarity">
    <text evidence="14">Belongs to the MurCDEF family.</text>
</comment>
<dbReference type="NCBIfam" id="TIGR01082">
    <property type="entry name" value="murC"/>
    <property type="match status" value="1"/>
</dbReference>
<evidence type="ECO:0000313" key="19">
    <source>
        <dbReference type="Proteomes" id="UP000175744"/>
    </source>
</evidence>
<dbReference type="PANTHER" id="PTHR43445:SF3">
    <property type="entry name" value="UDP-N-ACETYLMURAMATE--L-ALANINE LIGASE"/>
    <property type="match status" value="1"/>
</dbReference>
<dbReference type="InterPro" id="IPR036615">
    <property type="entry name" value="Mur_ligase_C_dom_sf"/>
</dbReference>
<dbReference type="AlphaFoldDB" id="A0A1E8EZP2"/>
<evidence type="ECO:0000256" key="12">
    <source>
        <dbReference type="ARBA" id="ARBA00023316"/>
    </source>
</evidence>
<comment type="pathway">
    <text evidence="2 14">Cell wall biogenesis; peptidoglycan biosynthesis.</text>
</comment>
<feature type="domain" description="Mur ligase C-terminal" evidence="16">
    <location>
        <begin position="318"/>
        <end position="447"/>
    </location>
</feature>
<dbReference type="Proteomes" id="UP000175744">
    <property type="component" value="Unassembled WGS sequence"/>
</dbReference>
<dbReference type="GO" id="GO:0005524">
    <property type="term" value="F:ATP binding"/>
    <property type="evidence" value="ECO:0007669"/>
    <property type="project" value="UniProtKB-UniRule"/>
</dbReference>
<keyword evidence="4 14" id="KW-0963">Cytoplasm</keyword>
<gene>
    <name evidence="18" type="primary">murC_1</name>
    <name evidence="14" type="synonym">murC</name>
    <name evidence="18" type="ORF">CLOACE_09260</name>
</gene>
<keyword evidence="5 14" id="KW-0436">Ligase</keyword>
<keyword evidence="10 14" id="KW-0573">Peptidoglycan synthesis</keyword>
<dbReference type="InterPro" id="IPR013221">
    <property type="entry name" value="Mur_ligase_cen"/>
</dbReference>
<sequence>MSFDFINDKNKKIHLIGIGGISMSGIAEILIENDYSVSGSDMKDSPLLSKLRKNGASIYIGQNKNNIKPNIDLVIYTAAISEDNPELIRAKELNIPTMDRASFLGDIMKSYKYNIAISGTHGKTTTTAMVSEIFLKTNLDPTIMVGGELNSIKGNIRVGKGEFFINEACEYKGSFLKFNPFIGVILNIDADHLDFYKDINDIQNTFKKFAELIPKNGFLIANLEDERVNSIISDLNCNIITYGITKGTVQAKNIVYNKQACASFEVFKNDVNLFKINLKVPGKYNILNALASISVALSANIDYKFIIEGLENFKGTHRRFEIKGVKNGVTVIDDYAHHPTEIKATLDAAKNYPHNKIFCVFQPHTYSRTLSLFDEFTNAFYNVDNLILTDIYAAREKDTGVINSDMLCDKIKSNGVNCKVFHDYKDILNYLRKNLSSGDVLFTIGAGDIFKLGEIFLEN</sequence>
<evidence type="ECO:0000256" key="13">
    <source>
        <dbReference type="ARBA" id="ARBA00047833"/>
    </source>
</evidence>
<dbReference type="RefSeq" id="WP_070109871.1">
    <property type="nucleotide sequence ID" value="NZ_LZFO01000010.1"/>
</dbReference>
<evidence type="ECO:0000256" key="9">
    <source>
        <dbReference type="ARBA" id="ARBA00022960"/>
    </source>
</evidence>
<dbReference type="EC" id="6.3.2.8" evidence="3 14"/>
<keyword evidence="11 14" id="KW-0131">Cell cycle</keyword>
<feature type="binding site" evidence="14">
    <location>
        <begin position="119"/>
        <end position="125"/>
    </location>
    <ligand>
        <name>ATP</name>
        <dbReference type="ChEBI" id="CHEBI:30616"/>
    </ligand>
</feature>
<evidence type="ECO:0000259" key="16">
    <source>
        <dbReference type="Pfam" id="PF02875"/>
    </source>
</evidence>
<dbReference type="GO" id="GO:0005737">
    <property type="term" value="C:cytoplasm"/>
    <property type="evidence" value="ECO:0007669"/>
    <property type="project" value="UniProtKB-SubCell"/>
</dbReference>
<dbReference type="Gene3D" id="3.90.190.20">
    <property type="entry name" value="Mur ligase, C-terminal domain"/>
    <property type="match status" value="1"/>
</dbReference>
<comment type="catalytic activity">
    <reaction evidence="13 14">
        <text>UDP-N-acetyl-alpha-D-muramate + L-alanine + ATP = UDP-N-acetyl-alpha-D-muramoyl-L-alanine + ADP + phosphate + H(+)</text>
        <dbReference type="Rhea" id="RHEA:23372"/>
        <dbReference type="ChEBI" id="CHEBI:15378"/>
        <dbReference type="ChEBI" id="CHEBI:30616"/>
        <dbReference type="ChEBI" id="CHEBI:43474"/>
        <dbReference type="ChEBI" id="CHEBI:57972"/>
        <dbReference type="ChEBI" id="CHEBI:70757"/>
        <dbReference type="ChEBI" id="CHEBI:83898"/>
        <dbReference type="ChEBI" id="CHEBI:456216"/>
        <dbReference type="EC" id="6.3.2.8"/>
    </reaction>
</comment>
<keyword evidence="8 14" id="KW-0067">ATP-binding</keyword>
<dbReference type="InterPro" id="IPR004101">
    <property type="entry name" value="Mur_ligase_C"/>
</dbReference>
<feature type="domain" description="Mur ligase N-terminal catalytic" evidence="15">
    <location>
        <begin position="12"/>
        <end position="111"/>
    </location>
</feature>
<reference evidence="18 19" key="1">
    <citation type="submission" date="2016-06" db="EMBL/GenBank/DDBJ databases">
        <title>Genome sequence of Clostridium acetireducens DSM 10703.</title>
        <authorList>
            <person name="Poehlein A."/>
            <person name="Fluechter S."/>
            <person name="Duerre P."/>
            <person name="Daniel R."/>
        </authorList>
    </citation>
    <scope>NUCLEOTIDE SEQUENCE [LARGE SCALE GENOMIC DNA]</scope>
    <source>
        <strain evidence="18 19">DSM 10703</strain>
    </source>
</reference>
<dbReference type="InterPro" id="IPR000713">
    <property type="entry name" value="Mur_ligase_N"/>
</dbReference>
<dbReference type="GO" id="GO:0008763">
    <property type="term" value="F:UDP-N-acetylmuramate-L-alanine ligase activity"/>
    <property type="evidence" value="ECO:0007669"/>
    <property type="project" value="UniProtKB-UniRule"/>
</dbReference>
<protein>
    <recommendedName>
        <fullName evidence="3 14">UDP-N-acetylmuramate--L-alanine ligase</fullName>
        <ecNumber evidence="3 14">6.3.2.8</ecNumber>
    </recommendedName>
    <alternativeName>
        <fullName evidence="14">UDP-N-acetylmuramoyl-L-alanine synthetase</fullName>
    </alternativeName>
</protein>
<dbReference type="STRING" id="1121290.CLAOCE_09260"/>
<evidence type="ECO:0000313" key="18">
    <source>
        <dbReference type="EMBL" id="OFI06585.1"/>
    </source>
</evidence>
<dbReference type="OrthoDB" id="9804126at2"/>
<evidence type="ECO:0000256" key="11">
    <source>
        <dbReference type="ARBA" id="ARBA00023306"/>
    </source>
</evidence>
<feature type="domain" description="Mur ligase central" evidence="17">
    <location>
        <begin position="117"/>
        <end position="296"/>
    </location>
</feature>
<evidence type="ECO:0000256" key="4">
    <source>
        <dbReference type="ARBA" id="ARBA00022490"/>
    </source>
</evidence>
<dbReference type="Gene3D" id="3.40.1190.10">
    <property type="entry name" value="Mur-like, catalytic domain"/>
    <property type="match status" value="1"/>
</dbReference>
<dbReference type="SUPFAM" id="SSF51984">
    <property type="entry name" value="MurCD N-terminal domain"/>
    <property type="match status" value="1"/>
</dbReference>
<keyword evidence="12 14" id="KW-0961">Cell wall biogenesis/degradation</keyword>
<dbReference type="GO" id="GO:0009252">
    <property type="term" value="P:peptidoglycan biosynthetic process"/>
    <property type="evidence" value="ECO:0007669"/>
    <property type="project" value="UniProtKB-UniRule"/>
</dbReference>
<dbReference type="PANTHER" id="PTHR43445">
    <property type="entry name" value="UDP-N-ACETYLMURAMATE--L-ALANINE LIGASE-RELATED"/>
    <property type="match status" value="1"/>
</dbReference>
<evidence type="ECO:0000259" key="15">
    <source>
        <dbReference type="Pfam" id="PF01225"/>
    </source>
</evidence>